<dbReference type="EMBL" id="CP000393">
    <property type="protein sequence ID" value="ABG51342.1"/>
    <property type="molecule type" value="Genomic_DNA"/>
</dbReference>
<organism evidence="1">
    <name type="scientific">Trichodesmium erythraeum (strain IMS101)</name>
    <dbReference type="NCBI Taxonomy" id="203124"/>
    <lineage>
        <taxon>Bacteria</taxon>
        <taxon>Bacillati</taxon>
        <taxon>Cyanobacteriota</taxon>
        <taxon>Cyanophyceae</taxon>
        <taxon>Oscillatoriophycideae</taxon>
        <taxon>Oscillatoriales</taxon>
        <taxon>Microcoleaceae</taxon>
        <taxon>Trichodesmium</taxon>
    </lineage>
</organism>
<evidence type="ECO:0000313" key="1">
    <source>
        <dbReference type="EMBL" id="ABG51342.1"/>
    </source>
</evidence>
<name>Q113I2_TRIEI</name>
<proteinExistence type="predicted"/>
<dbReference type="AlphaFoldDB" id="Q113I2"/>
<dbReference type="HOGENOM" id="CLU_289656_0_0_3"/>
<dbReference type="OrthoDB" id="468515at2"/>
<sequence length="1058" mass="111935">MSSSQKENSDDTDILIGSNIDLISVVQNALPIVQHLLDNFSSKVDFEEQMNLAFGESYDVSKADALIGTWQNEHAGFLPQIKIVSESKINGANGAFAGETQTIYLAQEFVEDNAGNVGAIAPIILEEYAHYFDGEVNSFDTPGDEGEIFVSFVLGEELSESEFLRMKVEDDWATVFLNGNTITIEQANLSWLGGSGDWYNPSKWSGGKVPKSSDNVTLEVFGQNIKINFSKGNPNIKDLFLGAKDGGTLTLNGLTTVGNDTDILAEGKNSVVKLPDLKTFSGKDLYQPSSITVKDGGTLKANKLLTMKEVDLFANNASLTLPGVKNFSGKSDTVIEATNEGKLTLGARTISGDVDITATGEGSVVNLPLLNNFSGTDVYQPSFIKAENNGSVTAKKLKTLKEVDLYADNSTLSLSGVNNFSGKSDTVIEATNEGKLTLGARTISGDVDITATGEGSVVNLPLLNNFSGTDVYQPSFIKAENNGSVTAKKLKTLKEVDLYADNSTLSFSAVNNFSGKSDTVIQARNEGKLTLGAKTISGDVDITATGEGSVVNLPLLNNFSGTDVYKPSFIKAENNGSVTAKKLKTLKEVDLYADNSTLSLSGVNNFSGKSDTVIQARNEGKLTLGAKTISGDVDITATGEGSVVNLPLLNNFSGTDVYKPSFIKAENNGSVTAKKLKTLKVVDLSADNGTLNLSANSFSGKSDTVIQARNEGKLTLGAKTISGDVDITATGEGSVVNLPLLNNFYGTDVYKPSFIKAENNGSVTAKKLKTLNVVDLYADNSTLSFSAVNNFSGKSDTVIQARNEGKLTLGAKTISGDVDITATGEGSVVNLPLLNNFSGTDVYQPSFIKAENNGSVTAKKLKTLKVVDLYADNGTLNLSANSFSGKSDTVIKARNEGKLTLGARTISGDVDITATGEGSVVNLPRLTNFYGTDVYQPSFIKTENNGSVTAKKLKTLKEVDLSADNSTLSFSAVNSFSGKSDTVIKARNEGKLTLGARTISGDVDITATGEGSVVNLPRLTNFYGTDVYQPSFILAEDGGKVKVKKLTGITNVDPFVTG</sequence>
<reference evidence="1" key="1">
    <citation type="submission" date="2006-06" db="EMBL/GenBank/DDBJ databases">
        <title>Complete sequence of Trichodesmium erythraeum IMS101.</title>
        <authorList>
            <consortium name="US DOE Joint Genome Institute"/>
            <person name="Copeland A."/>
            <person name="Lucas S."/>
            <person name="Lapidus A."/>
            <person name="Barry K."/>
            <person name="Detter J.C."/>
            <person name="Glavina del Rio T."/>
            <person name="Hammon N."/>
            <person name="Israni S."/>
            <person name="Dalin E."/>
            <person name="Tice H."/>
            <person name="Pitluck S."/>
            <person name="Kiss H."/>
            <person name="Munk A.C."/>
            <person name="Brettin T."/>
            <person name="Bruce D."/>
            <person name="Han C."/>
            <person name="Tapia R."/>
            <person name="Gilna P."/>
            <person name="Schmutz J."/>
            <person name="Larimer F."/>
            <person name="Land M."/>
            <person name="Hauser L."/>
            <person name="Kyrpides N."/>
            <person name="Kim E."/>
            <person name="Richardson P."/>
        </authorList>
    </citation>
    <scope>NUCLEOTIDE SEQUENCE [LARGE SCALE GENOMIC DNA]</scope>
    <source>
        <strain evidence="1">IMS101</strain>
    </source>
</reference>
<dbReference type="RefSeq" id="WP_011611712.1">
    <property type="nucleotide sequence ID" value="NC_008312.1"/>
</dbReference>
<gene>
    <name evidence="1" type="ordered locus">Tery_2106</name>
</gene>
<protein>
    <submittedName>
        <fullName evidence="1">Uncharacterized protein</fullName>
    </submittedName>
</protein>
<dbReference type="eggNOG" id="COG2911">
    <property type="taxonomic scope" value="Bacteria"/>
</dbReference>
<accession>Q113I2</accession>
<dbReference type="KEGG" id="ter:Tery_2106"/>